<evidence type="ECO:0000259" key="2">
    <source>
        <dbReference type="PROSITE" id="PS52029"/>
    </source>
</evidence>
<feature type="active site" description="Proton donor/acceptor" evidence="1">
    <location>
        <position position="112"/>
    </location>
</feature>
<reference evidence="3" key="1">
    <citation type="submission" date="2021-01" db="EMBL/GenBank/DDBJ databases">
        <title>Whole genome shotgun sequence of Virgisporangium ochraceum NBRC 16418.</title>
        <authorList>
            <person name="Komaki H."/>
            <person name="Tamura T."/>
        </authorList>
    </citation>
    <scope>NUCLEOTIDE SEQUENCE</scope>
    <source>
        <strain evidence="3">NBRC 16418</strain>
    </source>
</reference>
<feature type="active site" description="Nucleophile" evidence="1">
    <location>
        <position position="123"/>
    </location>
</feature>
<evidence type="ECO:0000313" key="3">
    <source>
        <dbReference type="EMBL" id="GIJ68984.1"/>
    </source>
</evidence>
<dbReference type="GO" id="GO:0071555">
    <property type="term" value="P:cell wall organization"/>
    <property type="evidence" value="ECO:0007669"/>
    <property type="project" value="UniProtKB-UniRule"/>
</dbReference>
<feature type="domain" description="L,D-TPase catalytic" evidence="2">
    <location>
        <begin position="1"/>
        <end position="148"/>
    </location>
</feature>
<sequence>MQARIGSAGFADRKVEGDLKTPTGVYSIGGTMYGIQPNPGVRYGYHRVVEDDWWNENPATSGYNTFEHGPNPGGASEALWTFTPQYRYFAVVNYNIPVVSASPPRGSGIFLHVVNPGKATAGCVSLAEQDLLTVLRWLDPASAPRMVLAPRTVLNRY</sequence>
<dbReference type="PROSITE" id="PS52029">
    <property type="entry name" value="LD_TPASE"/>
    <property type="match status" value="1"/>
</dbReference>
<dbReference type="PANTHER" id="PTHR38589:SF1">
    <property type="entry name" value="BLR0621 PROTEIN"/>
    <property type="match status" value="1"/>
</dbReference>
<dbReference type="InterPro" id="IPR005490">
    <property type="entry name" value="LD_TPept_cat_dom"/>
</dbReference>
<evidence type="ECO:0000256" key="1">
    <source>
        <dbReference type="PROSITE-ProRule" id="PRU01373"/>
    </source>
</evidence>
<dbReference type="GO" id="GO:0008360">
    <property type="term" value="P:regulation of cell shape"/>
    <property type="evidence" value="ECO:0007669"/>
    <property type="project" value="UniProtKB-UniRule"/>
</dbReference>
<comment type="caution">
    <text evidence="3">The sequence shown here is derived from an EMBL/GenBank/DDBJ whole genome shotgun (WGS) entry which is preliminary data.</text>
</comment>
<comment type="pathway">
    <text evidence="1">Cell wall biogenesis; peptidoglycan biosynthesis.</text>
</comment>
<keyword evidence="1" id="KW-0961">Cell wall biogenesis/degradation</keyword>
<dbReference type="PANTHER" id="PTHR38589">
    <property type="entry name" value="BLR0621 PROTEIN"/>
    <property type="match status" value="1"/>
</dbReference>
<accession>A0A8J3ZS93</accession>
<gene>
    <name evidence="3" type="ORF">Voc01_039010</name>
</gene>
<dbReference type="GO" id="GO:0009252">
    <property type="term" value="P:peptidoglycan biosynthetic process"/>
    <property type="evidence" value="ECO:0007669"/>
    <property type="project" value="UniProtKB-KW"/>
</dbReference>
<dbReference type="Pfam" id="PF03734">
    <property type="entry name" value="YkuD"/>
    <property type="match status" value="1"/>
</dbReference>
<protein>
    <recommendedName>
        <fullName evidence="2">L,D-TPase catalytic domain-containing protein</fullName>
    </recommendedName>
</protein>
<evidence type="ECO:0000313" key="4">
    <source>
        <dbReference type="Proteomes" id="UP000635606"/>
    </source>
</evidence>
<name>A0A8J3ZS93_9ACTN</name>
<dbReference type="AlphaFoldDB" id="A0A8J3ZS93"/>
<dbReference type="EMBL" id="BOPH01000053">
    <property type="protein sequence ID" value="GIJ68984.1"/>
    <property type="molecule type" value="Genomic_DNA"/>
</dbReference>
<proteinExistence type="predicted"/>
<keyword evidence="4" id="KW-1185">Reference proteome</keyword>
<organism evidence="3 4">
    <name type="scientific">Virgisporangium ochraceum</name>
    <dbReference type="NCBI Taxonomy" id="65505"/>
    <lineage>
        <taxon>Bacteria</taxon>
        <taxon>Bacillati</taxon>
        <taxon>Actinomycetota</taxon>
        <taxon>Actinomycetes</taxon>
        <taxon>Micromonosporales</taxon>
        <taxon>Micromonosporaceae</taxon>
        <taxon>Virgisporangium</taxon>
    </lineage>
</organism>
<keyword evidence="1" id="KW-0133">Cell shape</keyword>
<keyword evidence="1" id="KW-0573">Peptidoglycan synthesis</keyword>
<dbReference type="GO" id="GO:0016740">
    <property type="term" value="F:transferase activity"/>
    <property type="evidence" value="ECO:0007669"/>
    <property type="project" value="InterPro"/>
</dbReference>
<dbReference type="Proteomes" id="UP000635606">
    <property type="component" value="Unassembled WGS sequence"/>
</dbReference>